<sequence>MDPVQTQIDLPNKGYLLPENIPMWPPVWWTWLVVAALILCLIGLVVYVNRRHKARAYRREALAGLSISSLTKTDDVSDKACILLCHEMVRRCLISEEKQQVAALPSQTLFETLDQEMPAKKRFSLLGDDFIHGIYRQQLTLTPEQRDSMLKTTRYWIRKHHA</sequence>
<gene>
    <name evidence="2" type="ORF">EBI00_11880</name>
</gene>
<evidence type="ECO:0000313" key="2">
    <source>
        <dbReference type="EMBL" id="RNF49629.1"/>
    </source>
</evidence>
<dbReference type="Pfam" id="PF14316">
    <property type="entry name" value="DUF4381"/>
    <property type="match status" value="1"/>
</dbReference>
<dbReference type="EMBL" id="RIZG01000007">
    <property type="protein sequence ID" value="RNF49629.1"/>
    <property type="molecule type" value="Genomic_DNA"/>
</dbReference>
<dbReference type="AlphaFoldDB" id="A0A3M8Q0H2"/>
<dbReference type="Proteomes" id="UP000280507">
    <property type="component" value="Unassembled WGS sequence"/>
</dbReference>
<accession>A0A3M8Q0H2</accession>
<keyword evidence="1" id="KW-0812">Transmembrane</keyword>
<proteinExistence type="predicted"/>
<evidence type="ECO:0000313" key="3">
    <source>
        <dbReference type="Proteomes" id="UP000280507"/>
    </source>
</evidence>
<evidence type="ECO:0000256" key="1">
    <source>
        <dbReference type="SAM" id="Phobius"/>
    </source>
</evidence>
<keyword evidence="3" id="KW-1185">Reference proteome</keyword>
<dbReference type="RefSeq" id="WP_123096153.1">
    <property type="nucleotide sequence ID" value="NZ_RIZG01000007.1"/>
</dbReference>
<feature type="transmembrane region" description="Helical" evidence="1">
    <location>
        <begin position="28"/>
        <end position="49"/>
    </location>
</feature>
<comment type="caution">
    <text evidence="2">The sequence shown here is derived from an EMBL/GenBank/DDBJ whole genome shotgun (WGS) entry which is preliminary data.</text>
</comment>
<name>A0A3M8Q0H2_9GAMM</name>
<organism evidence="2 3">
    <name type="scientific">Marinomonas hwangdonensis</name>
    <dbReference type="NCBI Taxonomy" id="1053647"/>
    <lineage>
        <taxon>Bacteria</taxon>
        <taxon>Pseudomonadati</taxon>
        <taxon>Pseudomonadota</taxon>
        <taxon>Gammaproteobacteria</taxon>
        <taxon>Oceanospirillales</taxon>
        <taxon>Oceanospirillaceae</taxon>
        <taxon>Marinomonas</taxon>
    </lineage>
</organism>
<keyword evidence="1" id="KW-0472">Membrane</keyword>
<reference evidence="2 3" key="1">
    <citation type="journal article" date="2012" name="Int. J. Syst. Evol. Microbiol.">
        <title>Marinomonas hwangdonensis sp. nov., isolated from seawater.</title>
        <authorList>
            <person name="Jung Y.T."/>
            <person name="Oh T.K."/>
            <person name="Yoon J.H."/>
        </authorList>
    </citation>
    <scope>NUCLEOTIDE SEQUENCE [LARGE SCALE GENOMIC DNA]</scope>
    <source>
        <strain evidence="2 3">HDW-15</strain>
    </source>
</reference>
<dbReference type="OrthoDB" id="6106351at2"/>
<dbReference type="InterPro" id="IPR025489">
    <property type="entry name" value="DUF4381"/>
</dbReference>
<protein>
    <submittedName>
        <fullName evidence="2">DUF4381 domain-containing protein</fullName>
    </submittedName>
</protein>
<keyword evidence="1" id="KW-1133">Transmembrane helix</keyword>